<dbReference type="EMBL" id="AMCI01004322">
    <property type="protein sequence ID" value="EJW98310.1"/>
    <property type="molecule type" value="Genomic_DNA"/>
</dbReference>
<reference evidence="1" key="1">
    <citation type="journal article" date="2012" name="PLoS ONE">
        <title>Gene sets for utilization of primary and secondary nutrition supplies in the distal gut of endangered iberian lynx.</title>
        <authorList>
            <person name="Alcaide M."/>
            <person name="Messina E."/>
            <person name="Richter M."/>
            <person name="Bargiela R."/>
            <person name="Peplies J."/>
            <person name="Huws S.A."/>
            <person name="Newbold C.J."/>
            <person name="Golyshin P.N."/>
            <person name="Simon M.A."/>
            <person name="Lopez G."/>
            <person name="Yakimov M.M."/>
            <person name="Ferrer M."/>
        </authorList>
    </citation>
    <scope>NUCLEOTIDE SEQUENCE</scope>
</reference>
<protein>
    <submittedName>
        <fullName evidence="1">Uncharacterized protein</fullName>
    </submittedName>
</protein>
<comment type="caution">
    <text evidence="1">The sequence shown here is derived from an EMBL/GenBank/DDBJ whole genome shotgun (WGS) entry which is preliminary data.</text>
</comment>
<proteinExistence type="predicted"/>
<name>J9CE91_9ZZZZ</name>
<sequence>MFWKHGVCDTAHFHSDLVAFQELDNGEMLLVAGIYGIGCQFYHRFTTAYYGHTCVDYFHNNVAANWAFEKLSCHSVGFF</sequence>
<organism evidence="1">
    <name type="scientific">gut metagenome</name>
    <dbReference type="NCBI Taxonomy" id="749906"/>
    <lineage>
        <taxon>unclassified sequences</taxon>
        <taxon>metagenomes</taxon>
        <taxon>organismal metagenomes</taxon>
    </lineage>
</organism>
<gene>
    <name evidence="1" type="ORF">EVA_13581</name>
</gene>
<accession>J9CE91</accession>
<evidence type="ECO:0000313" key="1">
    <source>
        <dbReference type="EMBL" id="EJW98310.1"/>
    </source>
</evidence>
<dbReference type="AlphaFoldDB" id="J9CE91"/>